<dbReference type="NCBIfam" id="TIGR01076">
    <property type="entry name" value="sortase_fam"/>
    <property type="match status" value="1"/>
</dbReference>
<dbReference type="EMBL" id="BLAE01000003">
    <property type="protein sequence ID" value="GES06658.1"/>
    <property type="molecule type" value="Genomic_DNA"/>
</dbReference>
<accession>A0A5M3WJR8</accession>
<evidence type="ECO:0000256" key="2">
    <source>
        <dbReference type="PIRSR" id="PIRSR605754-1"/>
    </source>
</evidence>
<name>A0A5M3WJR8_9ACTN</name>
<keyword evidence="3" id="KW-0812">Transmembrane</keyword>
<reference evidence="4 5" key="1">
    <citation type="submission" date="2019-10" db="EMBL/GenBank/DDBJ databases">
        <title>Whole genome shotgun sequence of Acrocarpospora macrocephala NBRC 16266.</title>
        <authorList>
            <person name="Ichikawa N."/>
            <person name="Kimura A."/>
            <person name="Kitahashi Y."/>
            <person name="Komaki H."/>
            <person name="Oguchi A."/>
        </authorList>
    </citation>
    <scope>NUCLEOTIDE SEQUENCE [LARGE SCALE GENOMIC DNA]</scope>
    <source>
        <strain evidence="4 5">NBRC 16266</strain>
    </source>
</reference>
<dbReference type="GO" id="GO:0016787">
    <property type="term" value="F:hydrolase activity"/>
    <property type="evidence" value="ECO:0007669"/>
    <property type="project" value="UniProtKB-KW"/>
</dbReference>
<feature type="active site" description="Proton donor/acceptor" evidence="2">
    <location>
        <position position="132"/>
    </location>
</feature>
<proteinExistence type="predicted"/>
<organism evidence="4 5">
    <name type="scientific">Acrocarpospora macrocephala</name>
    <dbReference type="NCBI Taxonomy" id="150177"/>
    <lineage>
        <taxon>Bacteria</taxon>
        <taxon>Bacillati</taxon>
        <taxon>Actinomycetota</taxon>
        <taxon>Actinomycetes</taxon>
        <taxon>Streptosporangiales</taxon>
        <taxon>Streptosporangiaceae</taxon>
        <taxon>Acrocarpospora</taxon>
    </lineage>
</organism>
<dbReference type="SUPFAM" id="SSF63817">
    <property type="entry name" value="Sortase"/>
    <property type="match status" value="1"/>
</dbReference>
<evidence type="ECO:0000313" key="4">
    <source>
        <dbReference type="EMBL" id="GES06658.1"/>
    </source>
</evidence>
<evidence type="ECO:0000256" key="1">
    <source>
        <dbReference type="ARBA" id="ARBA00022801"/>
    </source>
</evidence>
<dbReference type="Pfam" id="PF04203">
    <property type="entry name" value="Sortase"/>
    <property type="match status" value="1"/>
</dbReference>
<comment type="caution">
    <text evidence="4">The sequence shown here is derived from an EMBL/GenBank/DDBJ whole genome shotgun (WGS) entry which is preliminary data.</text>
</comment>
<dbReference type="InterPro" id="IPR053465">
    <property type="entry name" value="Sortase_Class_E"/>
</dbReference>
<dbReference type="CDD" id="cd05830">
    <property type="entry name" value="Sortase_E"/>
    <property type="match status" value="1"/>
</dbReference>
<dbReference type="Gene3D" id="2.40.260.10">
    <property type="entry name" value="Sortase"/>
    <property type="match status" value="1"/>
</dbReference>
<gene>
    <name evidence="4" type="ORF">Amac_002530</name>
</gene>
<protein>
    <submittedName>
        <fullName evidence="4">Class E sortase</fullName>
    </submittedName>
</protein>
<sequence length="232" mass="25785">MVTGQAALPYQQDDDDLWEPPSRRLARGVGELMVTLGVIALLFAAYAVYGKAWRIEAEQHLIDDRLNRTWATANAGEAPAPGQPLARLHIPKLDMKWAVVEGVTQADLRKGPGHYPKTARPGEIGNMAVAGHRIPSVFWDIDRLREGDTIVAETRNAWFIYSVTGHREVRPTAVEVVAPTPDQPGVPPERAMLTLTTCNPKFQNWQRLVVFAELTRSQAKSAGRPPELEKRK</sequence>
<feature type="active site" description="Acyl-thioester intermediate" evidence="2">
    <location>
        <position position="198"/>
    </location>
</feature>
<evidence type="ECO:0000256" key="3">
    <source>
        <dbReference type="SAM" id="Phobius"/>
    </source>
</evidence>
<dbReference type="InterPro" id="IPR023365">
    <property type="entry name" value="Sortase_dom-sf"/>
</dbReference>
<dbReference type="AlphaFoldDB" id="A0A5M3WJR8"/>
<dbReference type="InterPro" id="IPR005754">
    <property type="entry name" value="Sortase"/>
</dbReference>
<keyword evidence="1" id="KW-0378">Hydrolase</keyword>
<dbReference type="Proteomes" id="UP000331127">
    <property type="component" value="Unassembled WGS sequence"/>
</dbReference>
<dbReference type="InterPro" id="IPR042003">
    <property type="entry name" value="Sortase_E"/>
</dbReference>
<keyword evidence="3" id="KW-1133">Transmembrane helix</keyword>
<dbReference type="NCBIfam" id="NF033747">
    <property type="entry name" value="class_E_sortase"/>
    <property type="match status" value="1"/>
</dbReference>
<keyword evidence="5" id="KW-1185">Reference proteome</keyword>
<feature type="transmembrane region" description="Helical" evidence="3">
    <location>
        <begin position="32"/>
        <end position="49"/>
    </location>
</feature>
<keyword evidence="3" id="KW-0472">Membrane</keyword>
<evidence type="ECO:0000313" key="5">
    <source>
        <dbReference type="Proteomes" id="UP000331127"/>
    </source>
</evidence>